<keyword evidence="1" id="KW-1003">Cell membrane</keyword>
<proteinExistence type="inferred from homology"/>
<dbReference type="Proteomes" id="UP000030428">
    <property type="component" value="Unassembled WGS sequence"/>
</dbReference>
<dbReference type="AlphaFoldDB" id="A0A4E0RUA8"/>
<protein>
    <recommendedName>
        <fullName evidence="1">Putative membrane protein insertion efficiency factor</fullName>
    </recommendedName>
</protein>
<organism evidence="2 3">
    <name type="scientific">Candidatus Thiomargarita nelsonii</name>
    <dbReference type="NCBI Taxonomy" id="1003181"/>
    <lineage>
        <taxon>Bacteria</taxon>
        <taxon>Pseudomonadati</taxon>
        <taxon>Pseudomonadota</taxon>
        <taxon>Gammaproteobacteria</taxon>
        <taxon>Thiotrichales</taxon>
        <taxon>Thiotrichaceae</taxon>
        <taxon>Thiomargarita</taxon>
    </lineage>
</organism>
<comment type="similarity">
    <text evidence="1">Belongs to the UPF0161 family.</text>
</comment>
<dbReference type="InterPro" id="IPR002696">
    <property type="entry name" value="Membr_insert_effic_factor_YidD"/>
</dbReference>
<keyword evidence="1" id="KW-0472">Membrane</keyword>
<evidence type="ECO:0000313" key="2">
    <source>
        <dbReference type="EMBL" id="TGO03674.1"/>
    </source>
</evidence>
<comment type="caution">
    <text evidence="2">The sequence shown here is derived from an EMBL/GenBank/DDBJ whole genome shotgun (WGS) entry which is preliminary data.</text>
</comment>
<dbReference type="Pfam" id="PF01809">
    <property type="entry name" value="YidD"/>
    <property type="match status" value="1"/>
</dbReference>
<evidence type="ECO:0000256" key="1">
    <source>
        <dbReference type="HAMAP-Rule" id="MF_00386"/>
    </source>
</evidence>
<accession>A0A4E0RUA8</accession>
<evidence type="ECO:0000313" key="3">
    <source>
        <dbReference type="Proteomes" id="UP000030428"/>
    </source>
</evidence>
<dbReference type="GO" id="GO:0005886">
    <property type="term" value="C:plasma membrane"/>
    <property type="evidence" value="ECO:0007669"/>
    <property type="project" value="UniProtKB-SubCell"/>
</dbReference>
<dbReference type="HAMAP" id="MF_00386">
    <property type="entry name" value="UPF0161_YidD"/>
    <property type="match status" value="1"/>
</dbReference>
<dbReference type="EMBL" id="JSZA02000005">
    <property type="protein sequence ID" value="TGO03674.1"/>
    <property type="molecule type" value="Genomic_DNA"/>
</dbReference>
<comment type="subcellular location">
    <subcellularLocation>
        <location evidence="1">Cell membrane</location>
        <topology evidence="1">Peripheral membrane protein</topology>
        <orientation evidence="1">Cytoplasmic side</orientation>
    </subcellularLocation>
</comment>
<sequence length="74" mass="8556">MQKILIIIIRGYQLLISPWLGSHCRFYPTCSEYALIAIKTHGAFRGLVLSIKRIFRCHPWHPGGLDPVPERKNK</sequence>
<gene>
    <name evidence="2" type="ORF">PN36_02070</name>
</gene>
<dbReference type="NCBIfam" id="TIGR00278">
    <property type="entry name" value="membrane protein insertion efficiency factor YidD"/>
    <property type="match status" value="1"/>
</dbReference>
<reference evidence="2 3" key="1">
    <citation type="journal article" date="2016" name="Front. Microbiol.">
        <title>Single-Cell (Meta-)Genomics of a Dimorphic Candidatus Thiomargarita nelsonii Reveals Genomic Plasticity.</title>
        <authorList>
            <person name="Flood B.E."/>
            <person name="Fliss P."/>
            <person name="Jones D.S."/>
            <person name="Dick G.J."/>
            <person name="Jain S."/>
            <person name="Kaster A.K."/>
            <person name="Winkel M."/>
            <person name="Mussmann M."/>
            <person name="Bailey J."/>
        </authorList>
    </citation>
    <scope>NUCLEOTIDE SEQUENCE [LARGE SCALE GENOMIC DNA]</scope>
    <source>
        <strain evidence="2">Hydrate Ridge</strain>
    </source>
</reference>
<dbReference type="PANTHER" id="PTHR33383">
    <property type="entry name" value="MEMBRANE PROTEIN INSERTION EFFICIENCY FACTOR-RELATED"/>
    <property type="match status" value="1"/>
</dbReference>
<dbReference type="SMART" id="SM01234">
    <property type="entry name" value="Haemolytic"/>
    <property type="match status" value="1"/>
</dbReference>
<name>A0A4E0RUA8_9GAMM</name>
<keyword evidence="3" id="KW-1185">Reference proteome</keyword>
<dbReference type="PANTHER" id="PTHR33383:SF1">
    <property type="entry name" value="MEMBRANE PROTEIN INSERTION EFFICIENCY FACTOR-RELATED"/>
    <property type="match status" value="1"/>
</dbReference>
<comment type="function">
    <text evidence="1">Could be involved in insertion of integral membrane proteins into the membrane.</text>
</comment>